<dbReference type="STRING" id="1121003.SAMN03080618_01604"/>
<gene>
    <name evidence="3" type="ORF">SAMN03080618_01604</name>
</gene>
<feature type="domain" description="Capsule synthesis protein CapA" evidence="2">
    <location>
        <begin position="6"/>
        <end position="271"/>
    </location>
</feature>
<dbReference type="RefSeq" id="WP_091520748.1">
    <property type="nucleotide sequence ID" value="NZ_FORF01000008.1"/>
</dbReference>
<evidence type="ECO:0000313" key="3">
    <source>
        <dbReference type="EMBL" id="SFI90112.1"/>
    </source>
</evidence>
<accession>A0A1I3LZH1</accession>
<reference evidence="4" key="1">
    <citation type="submission" date="2016-10" db="EMBL/GenBank/DDBJ databases">
        <authorList>
            <person name="Varghese N."/>
            <person name="Submissions S."/>
        </authorList>
    </citation>
    <scope>NUCLEOTIDE SEQUENCE [LARGE SCALE GENOMIC DNA]</scope>
    <source>
        <strain evidence="4">DSM 21857</strain>
    </source>
</reference>
<proteinExistence type="inferred from homology"/>
<dbReference type="PANTHER" id="PTHR33393">
    <property type="entry name" value="POLYGLUTAMINE SYNTHESIS ACCESSORY PROTEIN RV0574C-RELATED"/>
    <property type="match status" value="1"/>
</dbReference>
<sequence length="357" mass="38807">MSDTFLFTAAGDVVIRHPLFGEGAVNSSGLTELMDFMRRGDLVWGACEVQFSTRGFRTDSEIAYLVPPRVGQDLGKAGFNVMTVATNHTWDFGPDAFLDTLDNLSAGGVTTIGGGRTPQEAWAPMIREINGVRVGILAASCLVPPYYAVREDRPGIAAVRVRQEIALDPLGMMMEPGAPLKVNSFAAPEDVSVLTDAVRKLKAQVDVVIVSVHWGYGRGTPLAAYQRPLAQQIVEAGADMILGNHAHSPTAIELIDGKPVIYSLGNNIAQQDRINATPRQLEIFEDIDPWSVIAEFEIGRQGIRRITLVPTECQADGLPVISTDTGVAQVILDRIVELSSRYGTEFRIEENRAHIDL</sequence>
<dbReference type="Pfam" id="PF09587">
    <property type="entry name" value="PGA_cap"/>
    <property type="match status" value="1"/>
</dbReference>
<dbReference type="InterPro" id="IPR029052">
    <property type="entry name" value="Metallo-depent_PP-like"/>
</dbReference>
<dbReference type="AlphaFoldDB" id="A0A1I3LZH1"/>
<evidence type="ECO:0000256" key="1">
    <source>
        <dbReference type="ARBA" id="ARBA00005662"/>
    </source>
</evidence>
<keyword evidence="4" id="KW-1185">Reference proteome</keyword>
<dbReference type="EMBL" id="FORF01000008">
    <property type="protein sequence ID" value="SFI90112.1"/>
    <property type="molecule type" value="Genomic_DNA"/>
</dbReference>
<comment type="similarity">
    <text evidence="1">Belongs to the CapA family.</text>
</comment>
<dbReference type="Gene3D" id="3.60.21.10">
    <property type="match status" value="1"/>
</dbReference>
<evidence type="ECO:0000259" key="2">
    <source>
        <dbReference type="SMART" id="SM00854"/>
    </source>
</evidence>
<dbReference type="SMART" id="SM00854">
    <property type="entry name" value="PGA_cap"/>
    <property type="match status" value="1"/>
</dbReference>
<organism evidence="3 4">
    <name type="scientific">Aquamicrobium aerolatum DSM 21857</name>
    <dbReference type="NCBI Taxonomy" id="1121003"/>
    <lineage>
        <taxon>Bacteria</taxon>
        <taxon>Pseudomonadati</taxon>
        <taxon>Pseudomonadota</taxon>
        <taxon>Alphaproteobacteria</taxon>
        <taxon>Hyphomicrobiales</taxon>
        <taxon>Phyllobacteriaceae</taxon>
        <taxon>Aerobium</taxon>
    </lineage>
</organism>
<dbReference type="SUPFAM" id="SSF56300">
    <property type="entry name" value="Metallo-dependent phosphatases"/>
    <property type="match status" value="1"/>
</dbReference>
<evidence type="ECO:0000313" key="4">
    <source>
        <dbReference type="Proteomes" id="UP000242763"/>
    </source>
</evidence>
<dbReference type="PANTHER" id="PTHR33393:SF11">
    <property type="entry name" value="POLYGLUTAMINE SYNTHESIS ACCESSORY PROTEIN RV0574C-RELATED"/>
    <property type="match status" value="1"/>
</dbReference>
<dbReference type="CDD" id="cd07381">
    <property type="entry name" value="MPP_CapA"/>
    <property type="match status" value="1"/>
</dbReference>
<dbReference type="InterPro" id="IPR019079">
    <property type="entry name" value="Capsule_synth_CapA"/>
</dbReference>
<dbReference type="Proteomes" id="UP000242763">
    <property type="component" value="Unassembled WGS sequence"/>
</dbReference>
<name>A0A1I3LZH1_9HYPH</name>
<protein>
    <submittedName>
        <fullName evidence="3">Poly-gamma-glutamate synthesis protein (Capsule biosynthesis protein)</fullName>
    </submittedName>
</protein>
<dbReference type="OrthoDB" id="9810718at2"/>
<dbReference type="InterPro" id="IPR052169">
    <property type="entry name" value="CW_Biosynth-Accessory"/>
</dbReference>